<feature type="transmembrane region" description="Helical" evidence="1">
    <location>
        <begin position="17"/>
        <end position="36"/>
    </location>
</feature>
<comment type="caution">
    <text evidence="2">The sequence shown here is derived from an EMBL/GenBank/DDBJ whole genome shotgun (WGS) entry which is preliminary data.</text>
</comment>
<name>A0A421D8G3_9EURO</name>
<accession>A0A421D8G3</accession>
<dbReference type="EMBL" id="NIDN02000052">
    <property type="protein sequence ID" value="RLL98426.1"/>
    <property type="molecule type" value="Genomic_DNA"/>
</dbReference>
<sequence length="65" mass="7308">MTSPSSSASIWSRKRDLLYLIFFIIHIPTIFLVDAAPLLPTPVAWECILHFAISGQSVKCIPTRH</sequence>
<gene>
    <name evidence="2" type="ORF">CFD26_100003</name>
</gene>
<evidence type="ECO:0000256" key="1">
    <source>
        <dbReference type="SAM" id="Phobius"/>
    </source>
</evidence>
<dbReference type="STRING" id="1245748.A0A421D8G3"/>
<proteinExistence type="predicted"/>
<keyword evidence="1" id="KW-1133">Transmembrane helix</keyword>
<dbReference type="OrthoDB" id="433124at2759"/>
<protein>
    <submittedName>
        <fullName evidence="2">Uncharacterized protein</fullName>
    </submittedName>
</protein>
<keyword evidence="1" id="KW-0812">Transmembrane</keyword>
<feature type="non-terminal residue" evidence="2">
    <location>
        <position position="65"/>
    </location>
</feature>
<reference evidence="2 3" key="1">
    <citation type="submission" date="2018-08" db="EMBL/GenBank/DDBJ databases">
        <title>Draft genome sequences of two Aspergillus turcosus clinical strains isolated from bronchoalveolar lavage fluid: one azole-susceptible and the other azole-resistant.</title>
        <authorList>
            <person name="Parent-Michaud M."/>
            <person name="Dufresne P.J."/>
            <person name="Fournier E."/>
            <person name="Martineau C."/>
            <person name="Moreira S."/>
            <person name="Perkins V."/>
            <person name="De Repentigny L."/>
            <person name="Dufresne S.F."/>
        </authorList>
    </citation>
    <scope>NUCLEOTIDE SEQUENCE [LARGE SCALE GENOMIC DNA]</scope>
    <source>
        <strain evidence="2">HMR AF 1038</strain>
    </source>
</reference>
<keyword evidence="1" id="KW-0472">Membrane</keyword>
<dbReference type="Proteomes" id="UP000215289">
    <property type="component" value="Unassembled WGS sequence"/>
</dbReference>
<organism evidence="2 3">
    <name type="scientific">Aspergillus turcosus</name>
    <dbReference type="NCBI Taxonomy" id="1245748"/>
    <lineage>
        <taxon>Eukaryota</taxon>
        <taxon>Fungi</taxon>
        <taxon>Dikarya</taxon>
        <taxon>Ascomycota</taxon>
        <taxon>Pezizomycotina</taxon>
        <taxon>Eurotiomycetes</taxon>
        <taxon>Eurotiomycetidae</taxon>
        <taxon>Eurotiales</taxon>
        <taxon>Aspergillaceae</taxon>
        <taxon>Aspergillus</taxon>
        <taxon>Aspergillus subgen. Fumigati</taxon>
    </lineage>
</organism>
<dbReference type="AlphaFoldDB" id="A0A421D8G3"/>
<evidence type="ECO:0000313" key="2">
    <source>
        <dbReference type="EMBL" id="RLL98426.1"/>
    </source>
</evidence>
<evidence type="ECO:0000313" key="3">
    <source>
        <dbReference type="Proteomes" id="UP000215289"/>
    </source>
</evidence>
<keyword evidence="3" id="KW-1185">Reference proteome</keyword>